<dbReference type="InterPro" id="IPR011042">
    <property type="entry name" value="6-blade_b-propeller_TolB-like"/>
</dbReference>
<evidence type="ECO:0000256" key="1">
    <source>
        <dbReference type="SAM" id="SignalP"/>
    </source>
</evidence>
<dbReference type="AlphaFoldDB" id="A0AAU9ACL9"/>
<feature type="signal peptide" evidence="1">
    <location>
        <begin position="1"/>
        <end position="22"/>
    </location>
</feature>
<dbReference type="Pfam" id="PF07676">
    <property type="entry name" value="PD40"/>
    <property type="match status" value="2"/>
</dbReference>
<accession>A0AAU9ACL9</accession>
<evidence type="ECO:0000313" key="2">
    <source>
        <dbReference type="EMBL" id="BAV96622.1"/>
    </source>
</evidence>
<name>A0AAU9ACL9_LYSEN</name>
<organism evidence="2 3">
    <name type="scientific">Lysobacter enzymogenes</name>
    <dbReference type="NCBI Taxonomy" id="69"/>
    <lineage>
        <taxon>Bacteria</taxon>
        <taxon>Pseudomonadati</taxon>
        <taxon>Pseudomonadota</taxon>
        <taxon>Gammaproteobacteria</taxon>
        <taxon>Lysobacterales</taxon>
        <taxon>Lysobacteraceae</taxon>
        <taxon>Lysobacter</taxon>
    </lineage>
</organism>
<reference evidence="2 3" key="1">
    <citation type="journal article" date="2017" name="DNA Res.">
        <title>Complete genome sequence and expression profile of the commercial lytic enzyme producer Lysobacter enzymogenes M497-1.</title>
        <authorList>
            <person name="Takami H."/>
            <person name="Toyoda A."/>
            <person name="Uchiyama I."/>
            <person name="Itoh T."/>
            <person name="Takaki Y."/>
            <person name="Arai W."/>
            <person name="Nishi S."/>
            <person name="Kawai M."/>
            <person name="Shinya K."/>
            <person name="Ikeda H."/>
        </authorList>
    </citation>
    <scope>NUCLEOTIDE SEQUENCE [LARGE SCALE GENOMIC DNA]</scope>
    <source>
        <strain evidence="2 3">M497-1</strain>
    </source>
</reference>
<dbReference type="InterPro" id="IPR011659">
    <property type="entry name" value="WD40"/>
</dbReference>
<dbReference type="KEGG" id="lem:LEN_1135"/>
<dbReference type="RefSeq" id="WP_096376988.1">
    <property type="nucleotide sequence ID" value="NZ_AP014940.1"/>
</dbReference>
<keyword evidence="1" id="KW-0732">Signal</keyword>
<feature type="chain" id="PRO_5043381195" description="WD40-like Beta Propeller Repeat" evidence="1">
    <location>
        <begin position="23"/>
        <end position="346"/>
    </location>
</feature>
<dbReference type="EMBL" id="AP014940">
    <property type="protein sequence ID" value="BAV96622.1"/>
    <property type="molecule type" value="Genomic_DNA"/>
</dbReference>
<proteinExistence type="predicted"/>
<evidence type="ECO:0008006" key="4">
    <source>
        <dbReference type="Google" id="ProtNLM"/>
    </source>
</evidence>
<gene>
    <name evidence="2" type="ORF">LEN_1135</name>
</gene>
<evidence type="ECO:0000313" key="3">
    <source>
        <dbReference type="Proteomes" id="UP000218824"/>
    </source>
</evidence>
<dbReference type="Proteomes" id="UP000218824">
    <property type="component" value="Chromosome"/>
</dbReference>
<dbReference type="SUPFAM" id="SSF82171">
    <property type="entry name" value="DPP6 N-terminal domain-like"/>
    <property type="match status" value="1"/>
</dbReference>
<sequence>MPSLLRYALPLVVCLSPLAAAAQTAAQAGAPADGPRAELFAPGVVSTAANETSASFSADGRTVYFMRGDYASADTTILMAQRNGQGWGRVRTAPFSGRWRDSEPHLTPDGRRLYFISNRPPASGAAPVTVVRGGQSFPGANLWYVDARADGSWGEPVHIDGEINRLATVYNPSQAANGNLYFSAVREDSGGVNQLYLARREGQGFAAPQRLDIGVGVKANRMDPAIDPHERFIVFAGNEGDSRGAADIYIAFRAADGGWGKPIALPGEVNSVWLENAPTLGRGFGELYVTSMRPQTVEFPKRGDDPAAIARRIATPLNGSRNLWRFDIAALLRAHGVEEAPAAAQR</sequence>
<protein>
    <recommendedName>
        <fullName evidence="4">WD40-like Beta Propeller Repeat</fullName>
    </recommendedName>
</protein>
<dbReference type="Gene3D" id="2.120.10.30">
    <property type="entry name" value="TolB, C-terminal domain"/>
    <property type="match status" value="1"/>
</dbReference>
<dbReference type="GeneID" id="83063016"/>